<evidence type="ECO:0000313" key="1">
    <source>
        <dbReference type="Proteomes" id="UP000887576"/>
    </source>
</evidence>
<proteinExistence type="predicted"/>
<dbReference type="WBParaSite" id="JU765_v2.g14487.t1">
    <property type="protein sequence ID" value="JU765_v2.g14487.t1"/>
    <property type="gene ID" value="JU765_v2.g14487"/>
</dbReference>
<reference evidence="2" key="1">
    <citation type="submission" date="2022-11" db="UniProtKB">
        <authorList>
            <consortium name="WormBaseParasite"/>
        </authorList>
    </citation>
    <scope>IDENTIFICATION</scope>
</reference>
<protein>
    <submittedName>
        <fullName evidence="2">Uncharacterized protein</fullName>
    </submittedName>
</protein>
<evidence type="ECO:0000313" key="2">
    <source>
        <dbReference type="WBParaSite" id="JU765_v2.g14487.t1"/>
    </source>
</evidence>
<accession>A0AC34QAN0</accession>
<sequence length="115" mass="13771">MPVIYRDFDCEGQCHGLSIVTEDNSKYDNYWPSERSIFNPKTLPRFCFKSLNSVLQRELYQICYPVNRKQFWTASKTTRNLGQKPKTYFSYGYAFCEDWKVTEHQRLLPGNYVSW</sequence>
<organism evidence="1 2">
    <name type="scientific">Panagrolaimus sp. JU765</name>
    <dbReference type="NCBI Taxonomy" id="591449"/>
    <lineage>
        <taxon>Eukaryota</taxon>
        <taxon>Metazoa</taxon>
        <taxon>Ecdysozoa</taxon>
        <taxon>Nematoda</taxon>
        <taxon>Chromadorea</taxon>
        <taxon>Rhabditida</taxon>
        <taxon>Tylenchina</taxon>
        <taxon>Panagrolaimomorpha</taxon>
        <taxon>Panagrolaimoidea</taxon>
        <taxon>Panagrolaimidae</taxon>
        <taxon>Panagrolaimus</taxon>
    </lineage>
</organism>
<dbReference type="Proteomes" id="UP000887576">
    <property type="component" value="Unplaced"/>
</dbReference>
<name>A0AC34QAN0_9BILA</name>